<dbReference type="RefSeq" id="WP_040093274.1">
    <property type="nucleotide sequence ID" value="NZ_CM020866.1"/>
</dbReference>
<evidence type="ECO:0000313" key="2">
    <source>
        <dbReference type="Proteomes" id="UP000031565"/>
    </source>
</evidence>
<dbReference type="EMBL" id="JTLV02000001">
    <property type="protein sequence ID" value="PQM31131.1"/>
    <property type="molecule type" value="Genomic_DNA"/>
</dbReference>
<organism evidence="1 2">
    <name type="scientific">Spiroplasma poulsonii</name>
    <dbReference type="NCBI Taxonomy" id="2138"/>
    <lineage>
        <taxon>Bacteria</taxon>
        <taxon>Bacillati</taxon>
        <taxon>Mycoplasmatota</taxon>
        <taxon>Mollicutes</taxon>
        <taxon>Entomoplasmatales</taxon>
        <taxon>Spiroplasmataceae</taxon>
        <taxon>Spiroplasma</taxon>
    </lineage>
</organism>
<gene>
    <name evidence="1" type="ORF">SMSRO_SF009340</name>
</gene>
<evidence type="ECO:0000313" key="1">
    <source>
        <dbReference type="EMBL" id="PQM31131.1"/>
    </source>
</evidence>
<keyword evidence="2" id="KW-1185">Reference proteome</keyword>
<proteinExistence type="predicted"/>
<comment type="caution">
    <text evidence="1">The sequence shown here is derived from an EMBL/GenBank/DDBJ whole genome shotgun (WGS) entry which is preliminary data.</text>
</comment>
<dbReference type="AlphaFoldDB" id="A0A2P6FCF0"/>
<name>A0A2P6FCF0_9MOLU</name>
<reference evidence="1 2" key="1">
    <citation type="journal article" date="2015" name="MBio">
        <title>Genome sequence of the Drosophila melanogaster male-killing Spiroplasma strain MSRO endosymbiont.</title>
        <authorList>
            <person name="Paredes J.C."/>
            <person name="Herren J.K."/>
            <person name="Schupfer F."/>
            <person name="Marin R."/>
            <person name="Claverol S."/>
            <person name="Kuo C.H."/>
            <person name="Lemaitre B."/>
            <person name="Beven L."/>
        </authorList>
    </citation>
    <scope>NUCLEOTIDE SEQUENCE [LARGE SCALE GENOMIC DNA]</scope>
    <source>
        <strain evidence="1 2">MSRO</strain>
    </source>
</reference>
<dbReference type="Proteomes" id="UP000031565">
    <property type="component" value="Unassembled WGS sequence"/>
</dbReference>
<accession>A0A2P6FCF0</accession>
<dbReference type="STRING" id="2138.SMSRO_v1c08990"/>
<sequence length="98" mass="11643">MGLGIALGFGINEKGYKKQLEKENAYFRTHLETIELRGYKARVLNWVNEEEVKYAWSCYPEIKDGRTGQNFYEYFNIEKTNQNSNEYNMQKEPFNKGK</sequence>
<protein>
    <submittedName>
        <fullName evidence="1">Uncharacterized protein</fullName>
    </submittedName>
</protein>